<dbReference type="RefSeq" id="WP_012933457.1">
    <property type="nucleotide sequence ID" value="NC_013739.1"/>
</dbReference>
<keyword evidence="1 5" id="KW-0489">Methyltransferase</keyword>
<dbReference type="InterPro" id="IPR041698">
    <property type="entry name" value="Methyltransf_25"/>
</dbReference>
<keyword evidence="2 5" id="KW-0808">Transferase</keyword>
<dbReference type="CDD" id="cd02440">
    <property type="entry name" value="AdoMet_MTases"/>
    <property type="match status" value="1"/>
</dbReference>
<dbReference type="EMBL" id="CP001854">
    <property type="protein sequence ID" value="ADB50406.1"/>
    <property type="molecule type" value="Genomic_DNA"/>
</dbReference>
<dbReference type="InterPro" id="IPR029063">
    <property type="entry name" value="SAM-dependent_MTases_sf"/>
</dbReference>
<name>D3F3C6_CONWI</name>
<dbReference type="PANTHER" id="PTHR43464:SF19">
    <property type="entry name" value="UBIQUINONE BIOSYNTHESIS O-METHYLTRANSFERASE, MITOCHONDRIAL"/>
    <property type="match status" value="1"/>
</dbReference>
<dbReference type="Proteomes" id="UP000008229">
    <property type="component" value="Chromosome"/>
</dbReference>
<evidence type="ECO:0000256" key="2">
    <source>
        <dbReference type="ARBA" id="ARBA00022679"/>
    </source>
</evidence>
<dbReference type="GO" id="GO:0032259">
    <property type="term" value="P:methylation"/>
    <property type="evidence" value="ECO:0007669"/>
    <property type="project" value="UniProtKB-KW"/>
</dbReference>
<dbReference type="Gene3D" id="3.40.50.150">
    <property type="entry name" value="Vaccinia Virus protein VP39"/>
    <property type="match status" value="1"/>
</dbReference>
<organism evidence="5 6">
    <name type="scientific">Conexibacter woesei (strain DSM 14684 / CCUG 47730 / CIP 108061 / JCM 11494 / NBRC 100937 / ID131577)</name>
    <dbReference type="NCBI Taxonomy" id="469383"/>
    <lineage>
        <taxon>Bacteria</taxon>
        <taxon>Bacillati</taxon>
        <taxon>Actinomycetota</taxon>
        <taxon>Thermoleophilia</taxon>
        <taxon>Solirubrobacterales</taxon>
        <taxon>Conexibacteraceae</taxon>
        <taxon>Conexibacter</taxon>
    </lineage>
</organism>
<dbReference type="eggNOG" id="COG4106">
    <property type="taxonomic scope" value="Bacteria"/>
</dbReference>
<reference evidence="5 6" key="1">
    <citation type="journal article" date="2010" name="Stand. Genomic Sci.">
        <title>Complete genome sequence of Conexibacter woesei type strain (ID131577).</title>
        <authorList>
            <person name="Pukall R."/>
            <person name="Lapidus A."/>
            <person name="Glavina Del Rio T."/>
            <person name="Copeland A."/>
            <person name="Tice H."/>
            <person name="Cheng J.-F."/>
            <person name="Lucas S."/>
            <person name="Chen F."/>
            <person name="Nolan M."/>
            <person name="Bruce D."/>
            <person name="Goodwin L."/>
            <person name="Pitluck S."/>
            <person name="Mavromatis K."/>
            <person name="Ivanova N."/>
            <person name="Ovchinnikova G."/>
            <person name="Pati A."/>
            <person name="Chen A."/>
            <person name="Palaniappan K."/>
            <person name="Land M."/>
            <person name="Hauser L."/>
            <person name="Chang Y.-J."/>
            <person name="Jeffries C.D."/>
            <person name="Chain P."/>
            <person name="Meincke L."/>
            <person name="Sims D."/>
            <person name="Brettin T."/>
            <person name="Detter J.C."/>
            <person name="Rohde M."/>
            <person name="Goeker M."/>
            <person name="Bristow J."/>
            <person name="Eisen J.A."/>
            <person name="Markowitz V."/>
            <person name="Kyrpides N.C."/>
            <person name="Klenk H.-P."/>
            <person name="Hugenholtz P."/>
        </authorList>
    </citation>
    <scope>NUCLEOTIDE SEQUENCE [LARGE SCALE GENOMIC DNA]</scope>
    <source>
        <strain evidence="6">DSM 14684 / CIP 108061 / JCM 11494 / NBRC 100937 / ID131577</strain>
    </source>
</reference>
<evidence type="ECO:0000256" key="3">
    <source>
        <dbReference type="ARBA" id="ARBA00022691"/>
    </source>
</evidence>
<sequence>MAIPERLTRAVELIGVGPEQRILEIGCGPGVAAALICERLSEGSGGGHLTAIDRSETAIARASRRNAGHVAAGTVDFRRSDLAALALDGARFDTVFAVNVNLFWVGDASAELGLLRDALVPGGRLHLFYEGPSPGKDGRIADAIVPALAAHGFTATSTTVPPLLWIAATAPSPGQAA</sequence>
<dbReference type="STRING" id="469383.Cwoe_1980"/>
<dbReference type="Pfam" id="PF13649">
    <property type="entry name" value="Methyltransf_25"/>
    <property type="match status" value="1"/>
</dbReference>
<proteinExistence type="predicted"/>
<accession>D3F3C6</accession>
<keyword evidence="3" id="KW-0949">S-adenosyl-L-methionine</keyword>
<dbReference type="OrthoDB" id="4571118at2"/>
<dbReference type="PANTHER" id="PTHR43464">
    <property type="entry name" value="METHYLTRANSFERASE"/>
    <property type="match status" value="1"/>
</dbReference>
<evidence type="ECO:0000256" key="1">
    <source>
        <dbReference type="ARBA" id="ARBA00022603"/>
    </source>
</evidence>
<dbReference type="SUPFAM" id="SSF53335">
    <property type="entry name" value="S-adenosyl-L-methionine-dependent methyltransferases"/>
    <property type="match status" value="1"/>
</dbReference>
<dbReference type="GO" id="GO:0008168">
    <property type="term" value="F:methyltransferase activity"/>
    <property type="evidence" value="ECO:0007669"/>
    <property type="project" value="UniProtKB-KW"/>
</dbReference>
<evidence type="ECO:0000313" key="6">
    <source>
        <dbReference type="Proteomes" id="UP000008229"/>
    </source>
</evidence>
<feature type="domain" description="Methyltransferase" evidence="4">
    <location>
        <begin position="22"/>
        <end position="123"/>
    </location>
</feature>
<evidence type="ECO:0000313" key="5">
    <source>
        <dbReference type="EMBL" id="ADB50406.1"/>
    </source>
</evidence>
<keyword evidence="6" id="KW-1185">Reference proteome</keyword>
<reference evidence="6" key="2">
    <citation type="submission" date="2010-01" db="EMBL/GenBank/DDBJ databases">
        <title>The complete genome of Conexibacter woesei DSM 14684.</title>
        <authorList>
            <consortium name="US DOE Joint Genome Institute (JGI-PGF)"/>
            <person name="Lucas S."/>
            <person name="Copeland A."/>
            <person name="Lapidus A."/>
            <person name="Glavina del Rio T."/>
            <person name="Dalin E."/>
            <person name="Tice H."/>
            <person name="Bruce D."/>
            <person name="Goodwin L."/>
            <person name="Pitluck S."/>
            <person name="Kyrpides N."/>
            <person name="Mavromatis K."/>
            <person name="Ivanova N."/>
            <person name="Mikhailova N."/>
            <person name="Chertkov O."/>
            <person name="Brettin T."/>
            <person name="Detter J.C."/>
            <person name="Han C."/>
            <person name="Larimer F."/>
            <person name="Land M."/>
            <person name="Hauser L."/>
            <person name="Markowitz V."/>
            <person name="Cheng J.-F."/>
            <person name="Hugenholtz P."/>
            <person name="Woyke T."/>
            <person name="Wu D."/>
            <person name="Pukall R."/>
            <person name="Steenblock K."/>
            <person name="Schneider S."/>
            <person name="Klenk H.-P."/>
            <person name="Eisen J.A."/>
        </authorList>
    </citation>
    <scope>NUCLEOTIDE SEQUENCE [LARGE SCALE GENOMIC DNA]</scope>
    <source>
        <strain evidence="6">DSM 14684 / CIP 108061 / JCM 11494 / NBRC 100937 / ID131577</strain>
    </source>
</reference>
<dbReference type="KEGG" id="cwo:Cwoe_1980"/>
<evidence type="ECO:0000259" key="4">
    <source>
        <dbReference type="Pfam" id="PF13649"/>
    </source>
</evidence>
<dbReference type="AlphaFoldDB" id="D3F3C6"/>
<gene>
    <name evidence="5" type="ordered locus">Cwoe_1980</name>
</gene>
<protein>
    <submittedName>
        <fullName evidence="5">Methyltransferase type 12</fullName>
    </submittedName>
</protein>
<dbReference type="HOGENOM" id="CLU_081534_4_0_11"/>